<dbReference type="Proteomes" id="UP000033111">
    <property type="component" value="Chromosome"/>
</dbReference>
<dbReference type="EMBL" id="CP009506">
    <property type="protein sequence ID" value="AKB30497.1"/>
    <property type="molecule type" value="Genomic_DNA"/>
</dbReference>
<dbReference type="RefSeq" id="WP_048174219.1">
    <property type="nucleotide sequence ID" value="NZ_CP009506.1"/>
</dbReference>
<dbReference type="KEGG" id="msw:MSSIT_3778"/>
<sequence>MNKCQLKIGIVGSEEIHIQIISELLNQQGIIFEKINQSMLPQSKYPCVIAVNMDNGKNELAKSYCINGERGIIELDINDSIYNLFTGIDDQLYLNDILCDPIVSRYALELSTKIKEAYFLHQLPFVQKWFWPNFSESCCVITHDIDSLDNSPSLKKNTLEWIRYAYYNLSNKAYCSNISLMLKEESKRDIKSSFYFFSDYGKFHRDFVKSLDQIKKAKCEIGLHGSLNSFQSPKMLIQEIEALEELTETKIFGERQHTLNFRIPHTWRYQDQIGLDYDHTFYYNDKFGFRAGLCHPYHPFDPFNYIKFNLLEIPTSFMDFTAIVNQLTLDEQKEVINKLGTTVEKYHGCLVVNFHNLYIHEKRYPSVFRLYKYTLDYIKKNGYWVATARECAQWWRKRETANLDVKLVDNILQVISDTSLPLCIEVPSGKRQMINVGNKIEINVGD</sequence>
<organism evidence="1 2">
    <name type="scientific">Methanosarcina siciliae T4/M</name>
    <dbReference type="NCBI Taxonomy" id="1434120"/>
    <lineage>
        <taxon>Archaea</taxon>
        <taxon>Methanobacteriati</taxon>
        <taxon>Methanobacteriota</taxon>
        <taxon>Stenosarchaea group</taxon>
        <taxon>Methanomicrobia</taxon>
        <taxon>Methanosarcinales</taxon>
        <taxon>Methanosarcinaceae</taxon>
        <taxon>Methanosarcina</taxon>
    </lineage>
</organism>
<evidence type="ECO:0008006" key="3">
    <source>
        <dbReference type="Google" id="ProtNLM"/>
    </source>
</evidence>
<dbReference type="PATRIC" id="fig|1434120.4.peg.4895"/>
<dbReference type="GeneID" id="24862729"/>
<name>A0A0E3PB39_9EURY</name>
<dbReference type="GO" id="GO:0005975">
    <property type="term" value="P:carbohydrate metabolic process"/>
    <property type="evidence" value="ECO:0007669"/>
    <property type="project" value="InterPro"/>
</dbReference>
<evidence type="ECO:0000313" key="1">
    <source>
        <dbReference type="EMBL" id="AKB30497.1"/>
    </source>
</evidence>
<protein>
    <recommendedName>
        <fullName evidence="3">NodB homology domain-containing protein</fullName>
    </recommendedName>
</protein>
<reference evidence="1 2" key="1">
    <citation type="submission" date="2014-07" db="EMBL/GenBank/DDBJ databases">
        <title>Methanogenic archaea and the global carbon cycle.</title>
        <authorList>
            <person name="Henriksen J.R."/>
            <person name="Luke J."/>
            <person name="Reinhart S."/>
            <person name="Benedict M.N."/>
            <person name="Youngblut N.D."/>
            <person name="Metcalf M.E."/>
            <person name="Whitaker R.J."/>
            <person name="Metcalf W.W."/>
        </authorList>
    </citation>
    <scope>NUCLEOTIDE SEQUENCE [LARGE SCALE GENOMIC DNA]</scope>
    <source>
        <strain evidence="1 2">T4/M</strain>
    </source>
</reference>
<proteinExistence type="predicted"/>
<dbReference type="HOGENOM" id="CLU_613415_0_0_2"/>
<dbReference type="SUPFAM" id="SSF88713">
    <property type="entry name" value="Glycoside hydrolase/deacetylase"/>
    <property type="match status" value="1"/>
</dbReference>
<keyword evidence="2" id="KW-1185">Reference proteome</keyword>
<gene>
    <name evidence="1" type="ORF">MSSIT_3778</name>
</gene>
<accession>A0A0E3PB39</accession>
<dbReference type="Gene3D" id="3.20.20.370">
    <property type="entry name" value="Glycoside hydrolase/deacetylase"/>
    <property type="match status" value="1"/>
</dbReference>
<dbReference type="InterPro" id="IPR011330">
    <property type="entry name" value="Glyco_hydro/deAcase_b/a-brl"/>
</dbReference>
<evidence type="ECO:0000313" key="2">
    <source>
        <dbReference type="Proteomes" id="UP000033111"/>
    </source>
</evidence>
<dbReference type="AlphaFoldDB" id="A0A0E3PB39"/>
<dbReference type="OrthoDB" id="371704at2157"/>